<dbReference type="KEGG" id="caby:Cabys_1955"/>
<evidence type="ECO:0000313" key="2">
    <source>
        <dbReference type="Proteomes" id="UP000183868"/>
    </source>
</evidence>
<reference evidence="1 2" key="1">
    <citation type="submission" date="2016-11" db="EMBL/GenBank/DDBJ databases">
        <title>Genomic analysis of Caldithrix abyssi and proposal of a novel bacterial phylum Caldithrichaeota.</title>
        <authorList>
            <person name="Kublanov I."/>
            <person name="Sigalova O."/>
            <person name="Gavrilov S."/>
            <person name="Lebedinsky A."/>
            <person name="Ivanova N."/>
            <person name="Daum C."/>
            <person name="Reddy T."/>
            <person name="Klenk H.P."/>
            <person name="Goker M."/>
            <person name="Reva O."/>
            <person name="Miroshnichenko M."/>
            <person name="Kyprides N."/>
            <person name="Woyke T."/>
            <person name="Gelfand M."/>
        </authorList>
    </citation>
    <scope>NUCLEOTIDE SEQUENCE [LARGE SCALE GENOMIC DNA]</scope>
    <source>
        <strain evidence="1 2">LF13</strain>
    </source>
</reference>
<gene>
    <name evidence="1" type="ORF">Cabys_1955</name>
</gene>
<proteinExistence type="predicted"/>
<name>A0A1J1C9X5_CALAY</name>
<protein>
    <submittedName>
        <fullName evidence="1">Uncharacterized protein</fullName>
    </submittedName>
</protein>
<evidence type="ECO:0000313" key="1">
    <source>
        <dbReference type="EMBL" id="APF18704.1"/>
    </source>
</evidence>
<accession>A0A1J1C9X5</accession>
<organism evidence="1 2">
    <name type="scientific">Caldithrix abyssi DSM 13497</name>
    <dbReference type="NCBI Taxonomy" id="880073"/>
    <lineage>
        <taxon>Bacteria</taxon>
        <taxon>Pseudomonadati</taxon>
        <taxon>Calditrichota</taxon>
        <taxon>Calditrichia</taxon>
        <taxon>Calditrichales</taxon>
        <taxon>Calditrichaceae</taxon>
        <taxon>Caldithrix</taxon>
    </lineage>
</organism>
<dbReference type="EMBL" id="CP018099">
    <property type="protein sequence ID" value="APF18704.1"/>
    <property type="molecule type" value="Genomic_DNA"/>
</dbReference>
<dbReference type="AlphaFoldDB" id="A0A1J1C9X5"/>
<sequence>MNLNKYTFNFAFETPPGWGMSFKSSTKFFKRFSVRSFNGSILKGRLNPNGWNIPESYFVLFVVNCSTFLLAPWSSLKNITS</sequence>
<dbReference type="Proteomes" id="UP000183868">
    <property type="component" value="Chromosome"/>
</dbReference>